<gene>
    <name evidence="2" type="ORF">SCLCIDRAFT_1211404</name>
</gene>
<dbReference type="HOGENOM" id="CLU_162866_0_0_1"/>
<dbReference type="OrthoDB" id="3264102at2759"/>
<feature type="compositionally biased region" description="Polar residues" evidence="1">
    <location>
        <begin position="68"/>
        <end position="77"/>
    </location>
</feature>
<feature type="compositionally biased region" description="Polar residues" evidence="1">
    <location>
        <begin position="48"/>
        <end position="57"/>
    </location>
</feature>
<evidence type="ECO:0000256" key="1">
    <source>
        <dbReference type="SAM" id="MobiDB-lite"/>
    </source>
</evidence>
<proteinExistence type="predicted"/>
<reference evidence="3" key="2">
    <citation type="submission" date="2015-01" db="EMBL/GenBank/DDBJ databases">
        <title>Evolutionary Origins and Diversification of the Mycorrhizal Mutualists.</title>
        <authorList>
            <consortium name="DOE Joint Genome Institute"/>
            <consortium name="Mycorrhizal Genomics Consortium"/>
            <person name="Kohler A."/>
            <person name="Kuo A."/>
            <person name="Nagy L.G."/>
            <person name="Floudas D."/>
            <person name="Copeland A."/>
            <person name="Barry K.W."/>
            <person name="Cichocki N."/>
            <person name="Veneault-Fourrey C."/>
            <person name="LaButti K."/>
            <person name="Lindquist E.A."/>
            <person name="Lipzen A."/>
            <person name="Lundell T."/>
            <person name="Morin E."/>
            <person name="Murat C."/>
            <person name="Riley R."/>
            <person name="Ohm R."/>
            <person name="Sun H."/>
            <person name="Tunlid A."/>
            <person name="Henrissat B."/>
            <person name="Grigoriev I.V."/>
            <person name="Hibbett D.S."/>
            <person name="Martin F."/>
        </authorList>
    </citation>
    <scope>NUCLEOTIDE SEQUENCE [LARGE SCALE GENOMIC DNA]</scope>
    <source>
        <strain evidence="3">Foug A</strain>
    </source>
</reference>
<accession>A0A0C3ECY6</accession>
<feature type="compositionally biased region" description="Basic and acidic residues" evidence="1">
    <location>
        <begin position="79"/>
        <end position="88"/>
    </location>
</feature>
<organism evidence="2 3">
    <name type="scientific">Scleroderma citrinum Foug A</name>
    <dbReference type="NCBI Taxonomy" id="1036808"/>
    <lineage>
        <taxon>Eukaryota</taxon>
        <taxon>Fungi</taxon>
        <taxon>Dikarya</taxon>
        <taxon>Basidiomycota</taxon>
        <taxon>Agaricomycotina</taxon>
        <taxon>Agaricomycetes</taxon>
        <taxon>Agaricomycetidae</taxon>
        <taxon>Boletales</taxon>
        <taxon>Sclerodermatineae</taxon>
        <taxon>Sclerodermataceae</taxon>
        <taxon>Scleroderma</taxon>
    </lineage>
</organism>
<sequence length="88" mass="9319">MGSLCSKLETHSGGHHVLGGAGARQQNYGSTVDARMAAAAAAERRIQQEQVRGTHASNPKRGHLASQLAASKSTTTPAAREEQRLVWD</sequence>
<evidence type="ECO:0000313" key="3">
    <source>
        <dbReference type="Proteomes" id="UP000053989"/>
    </source>
</evidence>
<dbReference type="AlphaFoldDB" id="A0A0C3ECY6"/>
<keyword evidence="3" id="KW-1185">Reference proteome</keyword>
<dbReference type="InParanoid" id="A0A0C3ECY6"/>
<evidence type="ECO:0000313" key="2">
    <source>
        <dbReference type="EMBL" id="KIM66179.1"/>
    </source>
</evidence>
<feature type="region of interest" description="Disordered" evidence="1">
    <location>
        <begin position="1"/>
        <end position="23"/>
    </location>
</feature>
<dbReference type="Proteomes" id="UP000053989">
    <property type="component" value="Unassembled WGS sequence"/>
</dbReference>
<feature type="region of interest" description="Disordered" evidence="1">
    <location>
        <begin position="39"/>
        <end position="88"/>
    </location>
</feature>
<protein>
    <submittedName>
        <fullName evidence="2">Uncharacterized protein</fullName>
    </submittedName>
</protein>
<name>A0A0C3ECY6_9AGAM</name>
<dbReference type="EMBL" id="KN822018">
    <property type="protein sequence ID" value="KIM66179.1"/>
    <property type="molecule type" value="Genomic_DNA"/>
</dbReference>
<reference evidence="2 3" key="1">
    <citation type="submission" date="2014-04" db="EMBL/GenBank/DDBJ databases">
        <authorList>
            <consortium name="DOE Joint Genome Institute"/>
            <person name="Kuo A."/>
            <person name="Kohler A."/>
            <person name="Nagy L.G."/>
            <person name="Floudas D."/>
            <person name="Copeland A."/>
            <person name="Barry K.W."/>
            <person name="Cichocki N."/>
            <person name="Veneault-Fourrey C."/>
            <person name="LaButti K."/>
            <person name="Lindquist E.A."/>
            <person name="Lipzen A."/>
            <person name="Lundell T."/>
            <person name="Morin E."/>
            <person name="Murat C."/>
            <person name="Sun H."/>
            <person name="Tunlid A."/>
            <person name="Henrissat B."/>
            <person name="Grigoriev I.V."/>
            <person name="Hibbett D.S."/>
            <person name="Martin F."/>
            <person name="Nordberg H.P."/>
            <person name="Cantor M.N."/>
            <person name="Hua S.X."/>
        </authorList>
    </citation>
    <scope>NUCLEOTIDE SEQUENCE [LARGE SCALE GENOMIC DNA]</scope>
    <source>
        <strain evidence="2 3">Foug A</strain>
    </source>
</reference>